<reference evidence="1 2" key="1">
    <citation type="submission" date="2022-06" db="EMBL/GenBank/DDBJ databases">
        <title>Haloarcula sp. a new haloarchaeum isolate from saline soil.</title>
        <authorList>
            <person name="Strakova D."/>
            <person name="Galisteo C."/>
            <person name="Sanchez-Porro C."/>
            <person name="Ventosa A."/>
        </authorList>
    </citation>
    <scope>NUCLEOTIDE SEQUENCE [LARGE SCALE GENOMIC DNA]</scope>
    <source>
        <strain evidence="1 2">S1CR25-12</strain>
    </source>
</reference>
<sequence length="301" mass="33520">MSDERPTVRPVTLARLVELTNACGTQAQTTEELETALDISHRRARETILEAVRLSLLSEEDTNQEEAPEYQTTTVGEHFLDAVRDEGWGKVSDILESRSPHYGAFLTTVEELEPAEPTAILTKLETDHEHSPYAFNKTSIDVIGDWGERLGAIQRNAFTGSYYRATETEVPLNFPYVLLSVFDDLEETAGVNLSQRYISVPEVREHTCERFGCTRSAFDKALLSLVNQNVGKLELSGAPMDTGAKDARLGIKQIALADSQGLVSTDQSTDRVMSGVEQYGKQYYYLAVHDDDLTYTQETNA</sequence>
<gene>
    <name evidence="1" type="ORF">NDI56_18980</name>
</gene>
<accession>A0ABU2FGX4</accession>
<evidence type="ECO:0000313" key="1">
    <source>
        <dbReference type="EMBL" id="MDS0261491.1"/>
    </source>
</evidence>
<keyword evidence="2" id="KW-1185">Reference proteome</keyword>
<dbReference type="Proteomes" id="UP001259659">
    <property type="component" value="Unassembled WGS sequence"/>
</dbReference>
<dbReference type="EMBL" id="JAMQON010000007">
    <property type="protein sequence ID" value="MDS0261491.1"/>
    <property type="molecule type" value="Genomic_DNA"/>
</dbReference>
<name>A0ABU2FGX4_9EURY</name>
<proteinExistence type="predicted"/>
<dbReference type="RefSeq" id="WP_310921348.1">
    <property type="nucleotide sequence ID" value="NZ_JAMQON010000007.1"/>
</dbReference>
<protein>
    <submittedName>
        <fullName evidence="1">Uncharacterized protein</fullName>
    </submittedName>
</protein>
<organism evidence="1 2">
    <name type="scientific">Haloarcula saliterrae</name>
    <dbReference type="NCBI Taxonomy" id="2950534"/>
    <lineage>
        <taxon>Archaea</taxon>
        <taxon>Methanobacteriati</taxon>
        <taxon>Methanobacteriota</taxon>
        <taxon>Stenosarchaea group</taxon>
        <taxon>Halobacteria</taxon>
        <taxon>Halobacteriales</taxon>
        <taxon>Haloarculaceae</taxon>
        <taxon>Haloarcula</taxon>
    </lineage>
</organism>
<comment type="caution">
    <text evidence="1">The sequence shown here is derived from an EMBL/GenBank/DDBJ whole genome shotgun (WGS) entry which is preliminary data.</text>
</comment>
<evidence type="ECO:0000313" key="2">
    <source>
        <dbReference type="Proteomes" id="UP001259659"/>
    </source>
</evidence>